<protein>
    <submittedName>
        <fullName evidence="2">Rhodanese-like domain-containing protein</fullName>
    </submittedName>
</protein>
<sequence>MNENFNERLASIIANDVAKENLGHIDLQKARELLMDAGAVLFDVRPPAKVEGENAQEAGIKNAYYTPYPAFAASLDLLPEDKTTPIITACVKGWFGNRVMAYLEMMGYANVYVLDTSVTTLIEAHYAHTGR</sequence>
<accession>A0ABZ3HA60</accession>
<evidence type="ECO:0000313" key="2">
    <source>
        <dbReference type="EMBL" id="XAU15405.1"/>
    </source>
</evidence>
<dbReference type="SUPFAM" id="SSF52821">
    <property type="entry name" value="Rhodanese/Cell cycle control phosphatase"/>
    <property type="match status" value="1"/>
</dbReference>
<reference evidence="2 3" key="1">
    <citation type="submission" date="2024-03" db="EMBL/GenBank/DDBJ databases">
        <title>Sulfurimonas sp. HSL3-1.</title>
        <authorList>
            <person name="Wang S."/>
        </authorList>
    </citation>
    <scope>NUCLEOTIDE SEQUENCE [LARGE SCALE GENOMIC DNA]</scope>
    <source>
        <strain evidence="2 3">HSL3-1</strain>
    </source>
</reference>
<dbReference type="SMART" id="SM00450">
    <property type="entry name" value="RHOD"/>
    <property type="match status" value="1"/>
</dbReference>
<evidence type="ECO:0000313" key="3">
    <source>
        <dbReference type="Proteomes" id="UP001447842"/>
    </source>
</evidence>
<dbReference type="InterPro" id="IPR036873">
    <property type="entry name" value="Rhodanese-like_dom_sf"/>
</dbReference>
<gene>
    <name evidence="2" type="ORF">WCY31_01590</name>
</gene>
<dbReference type="RefSeq" id="WP_345972889.1">
    <property type="nucleotide sequence ID" value="NZ_CP147920.1"/>
</dbReference>
<dbReference type="InterPro" id="IPR001763">
    <property type="entry name" value="Rhodanese-like_dom"/>
</dbReference>
<keyword evidence="3" id="KW-1185">Reference proteome</keyword>
<dbReference type="Pfam" id="PF00581">
    <property type="entry name" value="Rhodanese"/>
    <property type="match status" value="1"/>
</dbReference>
<dbReference type="Gene3D" id="3.40.250.10">
    <property type="entry name" value="Rhodanese-like domain"/>
    <property type="match status" value="1"/>
</dbReference>
<dbReference type="CDD" id="cd00158">
    <property type="entry name" value="RHOD"/>
    <property type="match status" value="1"/>
</dbReference>
<dbReference type="PROSITE" id="PS50206">
    <property type="entry name" value="RHODANESE_3"/>
    <property type="match status" value="1"/>
</dbReference>
<feature type="domain" description="Rhodanese" evidence="1">
    <location>
        <begin position="35"/>
        <end position="130"/>
    </location>
</feature>
<evidence type="ECO:0000259" key="1">
    <source>
        <dbReference type="PROSITE" id="PS50206"/>
    </source>
</evidence>
<proteinExistence type="predicted"/>
<dbReference type="EMBL" id="CP147920">
    <property type="protein sequence ID" value="XAU15405.1"/>
    <property type="molecule type" value="Genomic_DNA"/>
</dbReference>
<dbReference type="Proteomes" id="UP001447842">
    <property type="component" value="Chromosome"/>
</dbReference>
<name>A0ABZ3HA60_9BACT</name>
<organism evidence="2 3">
    <name type="scientific">Sulfurimonas diazotrophicus</name>
    <dbReference type="NCBI Taxonomy" id="3131939"/>
    <lineage>
        <taxon>Bacteria</taxon>
        <taxon>Pseudomonadati</taxon>
        <taxon>Campylobacterota</taxon>
        <taxon>Epsilonproteobacteria</taxon>
        <taxon>Campylobacterales</taxon>
        <taxon>Sulfurimonadaceae</taxon>
        <taxon>Sulfurimonas</taxon>
    </lineage>
</organism>